<dbReference type="InterPro" id="IPR036612">
    <property type="entry name" value="KH_dom_type_1_sf"/>
</dbReference>
<evidence type="ECO:0000259" key="7">
    <source>
        <dbReference type="PROSITE" id="PS50089"/>
    </source>
</evidence>
<dbReference type="PROSITE" id="PS50089">
    <property type="entry name" value="ZF_RING_2"/>
    <property type="match status" value="1"/>
</dbReference>
<feature type="compositionally biased region" description="Basic and acidic residues" evidence="6">
    <location>
        <begin position="241"/>
        <end position="253"/>
    </location>
</feature>
<dbReference type="SUPFAM" id="SSF54791">
    <property type="entry name" value="Eukaryotic type KH-domain (KH-domain type I)"/>
    <property type="match status" value="2"/>
</dbReference>
<dbReference type="Proteomes" id="UP000887572">
    <property type="component" value="Unplaced"/>
</dbReference>
<dbReference type="GO" id="GO:0003723">
    <property type="term" value="F:RNA binding"/>
    <property type="evidence" value="ECO:0007669"/>
    <property type="project" value="UniProtKB-UniRule"/>
</dbReference>
<dbReference type="AlphaFoldDB" id="A0A914H4T2"/>
<dbReference type="PANTHER" id="PTHR10288">
    <property type="entry name" value="KH DOMAIN CONTAINING RNA BINDING PROTEIN"/>
    <property type="match status" value="1"/>
</dbReference>
<proteinExistence type="predicted"/>
<keyword evidence="2 5" id="KW-0863">Zinc-finger</keyword>
<organism evidence="8 9">
    <name type="scientific">Globodera rostochiensis</name>
    <name type="common">Golden nematode worm</name>
    <name type="synonym">Heterodera rostochiensis</name>
    <dbReference type="NCBI Taxonomy" id="31243"/>
    <lineage>
        <taxon>Eukaryota</taxon>
        <taxon>Metazoa</taxon>
        <taxon>Ecdysozoa</taxon>
        <taxon>Nematoda</taxon>
        <taxon>Chromadorea</taxon>
        <taxon>Rhabditida</taxon>
        <taxon>Tylenchina</taxon>
        <taxon>Tylenchomorpha</taxon>
        <taxon>Tylenchoidea</taxon>
        <taxon>Heteroderidae</taxon>
        <taxon>Heteroderinae</taxon>
        <taxon>Globodera</taxon>
    </lineage>
</organism>
<keyword evidence="8" id="KW-1185">Reference proteome</keyword>
<dbReference type="GO" id="GO:0008270">
    <property type="term" value="F:zinc ion binding"/>
    <property type="evidence" value="ECO:0007669"/>
    <property type="project" value="UniProtKB-KW"/>
</dbReference>
<feature type="region of interest" description="Disordered" evidence="6">
    <location>
        <begin position="530"/>
        <end position="557"/>
    </location>
</feature>
<dbReference type="WBParaSite" id="Gr19_v10_g13242.t1">
    <property type="protein sequence ID" value="Gr19_v10_g13242.t1"/>
    <property type="gene ID" value="Gr19_v10_g13242"/>
</dbReference>
<dbReference type="Gene3D" id="3.30.1370.10">
    <property type="entry name" value="K Homology domain, type 1"/>
    <property type="match status" value="2"/>
</dbReference>
<evidence type="ECO:0000256" key="4">
    <source>
        <dbReference type="PROSITE-ProRule" id="PRU00117"/>
    </source>
</evidence>
<feature type="region of interest" description="Disordered" evidence="6">
    <location>
        <begin position="495"/>
        <end position="516"/>
    </location>
</feature>
<feature type="region of interest" description="Disordered" evidence="6">
    <location>
        <begin position="241"/>
        <end position="274"/>
    </location>
</feature>
<dbReference type="InterPro" id="IPR013083">
    <property type="entry name" value="Znf_RING/FYVE/PHD"/>
</dbReference>
<evidence type="ECO:0000256" key="3">
    <source>
        <dbReference type="ARBA" id="ARBA00022833"/>
    </source>
</evidence>
<evidence type="ECO:0000313" key="8">
    <source>
        <dbReference type="Proteomes" id="UP000887572"/>
    </source>
</evidence>
<dbReference type="InterPro" id="IPR004088">
    <property type="entry name" value="KH_dom_type_1"/>
</dbReference>
<name>A0A914H4T2_GLORO</name>
<keyword evidence="3" id="KW-0862">Zinc</keyword>
<evidence type="ECO:0000256" key="1">
    <source>
        <dbReference type="ARBA" id="ARBA00022737"/>
    </source>
</evidence>
<accession>A0A914H4T2</accession>
<protein>
    <submittedName>
        <fullName evidence="9">RING-type domain-containing protein</fullName>
    </submittedName>
</protein>
<dbReference type="SMART" id="SM00322">
    <property type="entry name" value="KH"/>
    <property type="match status" value="2"/>
</dbReference>
<dbReference type="Pfam" id="PF13920">
    <property type="entry name" value="zf-C3HC4_3"/>
    <property type="match status" value="1"/>
</dbReference>
<dbReference type="CDD" id="cd00105">
    <property type="entry name" value="KH-I"/>
    <property type="match status" value="1"/>
</dbReference>
<evidence type="ECO:0000313" key="9">
    <source>
        <dbReference type="WBParaSite" id="Gr19_v10_g13242.t1"/>
    </source>
</evidence>
<reference evidence="9" key="1">
    <citation type="submission" date="2022-11" db="UniProtKB">
        <authorList>
            <consortium name="WormBaseParasite"/>
        </authorList>
    </citation>
    <scope>IDENTIFICATION</scope>
</reference>
<sequence length="754" mass="84833">MESIKISTALAYIVKETCGNGTFVGWKAKGCEVLWDREMLRLQLEGTAKERSELRQAIFNALKKAQLKMEESGKKSQQMVIMEVEIPSNCCGLVIGADGETIRKTKADSGVHSLYIDPTGRHKVNRQPRPNFSWLVICSYAVGPLMTAWARVEELLSFTGKLDPGHREKQATQKLCIPAAEFFSREQTRRFEQIKRTAQGVQIDLDSSDPGEQFRSVTLSGTQNNISSVKMELNMLIDEVKTSMPTDREKHSAYNDSSGEELPSPPELPNGFSDVKSRKEAIGFGKKKTNGGAPSDPVQPRRVEKCKKEVLVPKKCIVHVIGNGGENIRQLQEKFGVKMHFLGNNYLEYPNGRTLSITGDSEEKVESARDYVDKEFILKKWEAWNTYQHDIISAEETCEEICHLSPKFALREDLEFAMKKMKDQSGIVSYCYRQFRSGHRPIVLRGTEMAVEKATKILTKMEEEWSRQQQSTLGNSRARSLDDISITSLNVTNELDELPNDKNGREKAKEERVQVKKSVSAVRETAIDGRDCGGGDFTDDNETLYGSASGEESADDRRRMVSFARNNESASSTIGSNRSMQRQHQHQKLNGVQQILLDSAKGALDKMNKIMESKDAQIRHLEDSVSRILCTECTKSERSVLFTPCRHFLCCQKCAEPLKHCPICKGPSKKRHSSPICSRFGLGGEGYTFWSSLPPCPSPHVHLPSRAQSHRSVSTLLIIPTNGEAMDPSMEEIGGLEFEMNDTQLFRMLREEKR</sequence>
<keyword evidence="4" id="KW-0694">RNA-binding</keyword>
<dbReference type="Pfam" id="PF00013">
    <property type="entry name" value="KH_1"/>
    <property type="match status" value="2"/>
</dbReference>
<evidence type="ECO:0000256" key="2">
    <source>
        <dbReference type="ARBA" id="ARBA00022771"/>
    </source>
</evidence>
<keyword evidence="1" id="KW-0677">Repeat</keyword>
<dbReference type="InterPro" id="IPR004087">
    <property type="entry name" value="KH_dom"/>
</dbReference>
<evidence type="ECO:0000256" key="5">
    <source>
        <dbReference type="PROSITE-ProRule" id="PRU00175"/>
    </source>
</evidence>
<dbReference type="Gene3D" id="3.30.40.10">
    <property type="entry name" value="Zinc/RING finger domain, C3HC4 (zinc finger)"/>
    <property type="match status" value="1"/>
</dbReference>
<feature type="compositionally biased region" description="Basic and acidic residues" evidence="6">
    <location>
        <begin position="499"/>
        <end position="514"/>
    </location>
</feature>
<keyword evidence="2 5" id="KW-0479">Metal-binding</keyword>
<feature type="domain" description="RING-type" evidence="7">
    <location>
        <begin position="630"/>
        <end position="665"/>
    </location>
</feature>
<dbReference type="PROSITE" id="PS50084">
    <property type="entry name" value="KH_TYPE_1"/>
    <property type="match status" value="2"/>
</dbReference>
<evidence type="ECO:0000256" key="6">
    <source>
        <dbReference type="SAM" id="MobiDB-lite"/>
    </source>
</evidence>
<dbReference type="InterPro" id="IPR001841">
    <property type="entry name" value="Znf_RING"/>
</dbReference>